<dbReference type="Proteomes" id="UP001595904">
    <property type="component" value="Unassembled WGS sequence"/>
</dbReference>
<accession>A0ABV8SU59</accession>
<name>A0ABV8SU59_9GAMM</name>
<evidence type="ECO:0000256" key="1">
    <source>
        <dbReference type="ARBA" id="ARBA00022617"/>
    </source>
</evidence>
<evidence type="ECO:0000256" key="5">
    <source>
        <dbReference type="SAM" id="SignalP"/>
    </source>
</evidence>
<keyword evidence="1 4" id="KW-0349">Heme</keyword>
<dbReference type="EMBL" id="JBHSDU010000003">
    <property type="protein sequence ID" value="MFC4310488.1"/>
    <property type="molecule type" value="Genomic_DNA"/>
</dbReference>
<organism evidence="7 8">
    <name type="scientific">Steroidobacter flavus</name>
    <dbReference type="NCBI Taxonomy" id="1842136"/>
    <lineage>
        <taxon>Bacteria</taxon>
        <taxon>Pseudomonadati</taxon>
        <taxon>Pseudomonadota</taxon>
        <taxon>Gammaproteobacteria</taxon>
        <taxon>Steroidobacterales</taxon>
        <taxon>Steroidobacteraceae</taxon>
        <taxon>Steroidobacter</taxon>
    </lineage>
</organism>
<keyword evidence="8" id="KW-1185">Reference proteome</keyword>
<gene>
    <name evidence="7" type="ORF">ACFPN2_15455</name>
</gene>
<dbReference type="PROSITE" id="PS51007">
    <property type="entry name" value="CYTC"/>
    <property type="match status" value="1"/>
</dbReference>
<comment type="caution">
    <text evidence="7">The sequence shown here is derived from an EMBL/GenBank/DDBJ whole genome shotgun (WGS) entry which is preliminary data.</text>
</comment>
<proteinExistence type="predicted"/>
<evidence type="ECO:0000313" key="7">
    <source>
        <dbReference type="EMBL" id="MFC4310488.1"/>
    </source>
</evidence>
<reference evidence="8" key="1">
    <citation type="journal article" date="2019" name="Int. J. Syst. Evol. Microbiol.">
        <title>The Global Catalogue of Microorganisms (GCM) 10K type strain sequencing project: providing services to taxonomists for standard genome sequencing and annotation.</title>
        <authorList>
            <consortium name="The Broad Institute Genomics Platform"/>
            <consortium name="The Broad Institute Genome Sequencing Center for Infectious Disease"/>
            <person name="Wu L."/>
            <person name="Ma J."/>
        </authorList>
    </citation>
    <scope>NUCLEOTIDE SEQUENCE [LARGE SCALE GENOMIC DNA]</scope>
    <source>
        <strain evidence="8">CGMCC 1.10759</strain>
    </source>
</reference>
<dbReference type="Gene3D" id="1.10.760.10">
    <property type="entry name" value="Cytochrome c-like domain"/>
    <property type="match status" value="1"/>
</dbReference>
<evidence type="ECO:0000259" key="6">
    <source>
        <dbReference type="PROSITE" id="PS51007"/>
    </source>
</evidence>
<dbReference type="Pfam" id="PF21342">
    <property type="entry name" value="SoxA-TsdA_cyt-c"/>
    <property type="match status" value="1"/>
</dbReference>
<feature type="domain" description="Cytochrome c" evidence="6">
    <location>
        <begin position="39"/>
        <end position="133"/>
    </location>
</feature>
<keyword evidence="2 4" id="KW-0479">Metal-binding</keyword>
<dbReference type="SUPFAM" id="SSF46626">
    <property type="entry name" value="Cytochrome c"/>
    <property type="match status" value="1"/>
</dbReference>
<dbReference type="InterPro" id="IPR009056">
    <property type="entry name" value="Cyt_c-like_dom"/>
</dbReference>
<keyword evidence="5" id="KW-0732">Signal</keyword>
<keyword evidence="3 4" id="KW-0408">Iron</keyword>
<feature type="signal peptide" evidence="5">
    <location>
        <begin position="1"/>
        <end position="22"/>
    </location>
</feature>
<dbReference type="RefSeq" id="WP_380598012.1">
    <property type="nucleotide sequence ID" value="NZ_JBHSDU010000003.1"/>
</dbReference>
<dbReference type="InterPro" id="IPR036909">
    <property type="entry name" value="Cyt_c-like_dom_sf"/>
</dbReference>
<evidence type="ECO:0000256" key="3">
    <source>
        <dbReference type="ARBA" id="ARBA00023004"/>
    </source>
</evidence>
<evidence type="ECO:0000256" key="2">
    <source>
        <dbReference type="ARBA" id="ARBA00022723"/>
    </source>
</evidence>
<sequence length="133" mass="14665">MKIASVIACAALALGVSGLARADEFSQEDLARWQEQFDGVVKEGRALFTDAKLGKNGVVCAQCHPNAANTHPETYPKFQKQLGKVANLWEMVNWCIRNPLEGDQLAADDPKMTALLSYIAWERRGVKLEPGKH</sequence>
<evidence type="ECO:0000313" key="8">
    <source>
        <dbReference type="Proteomes" id="UP001595904"/>
    </source>
</evidence>
<evidence type="ECO:0000256" key="4">
    <source>
        <dbReference type="PROSITE-ProRule" id="PRU00433"/>
    </source>
</evidence>
<protein>
    <submittedName>
        <fullName evidence="7">C-type cytochrome</fullName>
    </submittedName>
</protein>
<feature type="chain" id="PRO_5045259253" evidence="5">
    <location>
        <begin position="23"/>
        <end position="133"/>
    </location>
</feature>